<comment type="caution">
    <text evidence="1">The sequence shown here is derived from an EMBL/GenBank/DDBJ whole genome shotgun (WGS) entry which is preliminary data.</text>
</comment>
<evidence type="ECO:0000313" key="2">
    <source>
        <dbReference type="Proteomes" id="UP000789901"/>
    </source>
</evidence>
<keyword evidence="2" id="KW-1185">Reference proteome</keyword>
<accession>A0ABN7W4L6</accession>
<dbReference type="Proteomes" id="UP000789901">
    <property type="component" value="Unassembled WGS sequence"/>
</dbReference>
<dbReference type="EMBL" id="CAJVQB010029540">
    <property type="protein sequence ID" value="CAG8814191.1"/>
    <property type="molecule type" value="Genomic_DNA"/>
</dbReference>
<proteinExistence type="predicted"/>
<reference evidence="1 2" key="1">
    <citation type="submission" date="2021-06" db="EMBL/GenBank/DDBJ databases">
        <authorList>
            <person name="Kallberg Y."/>
            <person name="Tangrot J."/>
            <person name="Rosling A."/>
        </authorList>
    </citation>
    <scope>NUCLEOTIDE SEQUENCE [LARGE SCALE GENOMIC DNA]</scope>
    <source>
        <strain evidence="1 2">120-4 pot B 10/14</strain>
    </source>
</reference>
<sequence>TPNKKAKTVYNISEEASYDSLELLKSGNFSLLPVDFSIMSFMNINTTSVKNSQITIISPAPTNKTNVENSKIISTSKLKPILLAGVHKTTEITQSMALDINAKQNKMDIDSNTIIKSDSLLKLYSRAHSLAKKKSRDPND</sequence>
<gene>
    <name evidence="1" type="ORF">GMARGA_LOCUS25984</name>
</gene>
<evidence type="ECO:0000313" key="1">
    <source>
        <dbReference type="EMBL" id="CAG8814191.1"/>
    </source>
</evidence>
<feature type="non-terminal residue" evidence="1">
    <location>
        <position position="1"/>
    </location>
</feature>
<organism evidence="1 2">
    <name type="scientific">Gigaspora margarita</name>
    <dbReference type="NCBI Taxonomy" id="4874"/>
    <lineage>
        <taxon>Eukaryota</taxon>
        <taxon>Fungi</taxon>
        <taxon>Fungi incertae sedis</taxon>
        <taxon>Mucoromycota</taxon>
        <taxon>Glomeromycotina</taxon>
        <taxon>Glomeromycetes</taxon>
        <taxon>Diversisporales</taxon>
        <taxon>Gigasporaceae</taxon>
        <taxon>Gigaspora</taxon>
    </lineage>
</organism>
<name>A0ABN7W4L6_GIGMA</name>
<protein>
    <submittedName>
        <fullName evidence="1">18691_t:CDS:1</fullName>
    </submittedName>
</protein>